<dbReference type="InterPro" id="IPR001015">
    <property type="entry name" value="Ferrochelatase"/>
</dbReference>
<evidence type="ECO:0000256" key="11">
    <source>
        <dbReference type="RuleBase" id="RU000607"/>
    </source>
</evidence>
<keyword evidence="7 10" id="KW-0456">Lyase</keyword>
<dbReference type="Proteomes" id="UP000051813">
    <property type="component" value="Unassembled WGS sequence"/>
</dbReference>
<protein>
    <recommendedName>
        <fullName evidence="10">Coproporphyrin III ferrochelatase</fullName>
        <ecNumber evidence="10">4.99.1.9</ecNumber>
    </recommendedName>
</protein>
<dbReference type="UniPathway" id="UPA00252"/>
<dbReference type="AlphaFoldDB" id="A0A0R2BTK9"/>
<evidence type="ECO:0000256" key="4">
    <source>
        <dbReference type="ARBA" id="ARBA00022723"/>
    </source>
</evidence>
<keyword evidence="8 10" id="KW-0627">Porphyrin biosynthesis</keyword>
<dbReference type="GO" id="GO:0046872">
    <property type="term" value="F:metal ion binding"/>
    <property type="evidence" value="ECO:0007669"/>
    <property type="project" value="UniProtKB-UniRule"/>
</dbReference>
<dbReference type="Gene3D" id="3.40.50.1400">
    <property type="match status" value="2"/>
</dbReference>
<dbReference type="CDD" id="cd03411">
    <property type="entry name" value="Ferrochelatase_N"/>
    <property type="match status" value="1"/>
</dbReference>
<sequence>MKKGILLVNLGTPEQPKAGPVRRYLRKFLGDRRVIDMPRVPWWLILNLMILPTRPKHSAELYQKIWSDEKGSPLLYYTQRQATQLQEKFPDQMVRYAMCYSKPFVPDILSEMMALGMEELTVIPMYPQYSQTTVAPVFDQVSDYFKDKANIPQIYFQQSFYREPLYIKYMANQIKAELAHEKYDKIIFSYHGIPQKYVKHGDPYPKQCDETTRQVMELIGDFPYLQTYQSKFGPSEWLTPATADIMKKLPQQGNKRILVLTPAFVADCLETLEEIEHENRDYFMKNGGEIFTYLHPLNDSPVFTDLLEKIVLDHETVKEHH</sequence>
<gene>
    <name evidence="10" type="primary">cpfC</name>
    <name evidence="12" type="ORF">FC84_GL000194</name>
</gene>
<dbReference type="InterPro" id="IPR033644">
    <property type="entry name" value="Ferrochelatase_C"/>
</dbReference>
<keyword evidence="13" id="KW-1185">Reference proteome</keyword>
<comment type="catalytic activity">
    <reaction evidence="9">
        <text>Fe-coproporphyrin III + 2 H(+) = coproporphyrin III + Fe(2+)</text>
        <dbReference type="Rhea" id="RHEA:49572"/>
        <dbReference type="ChEBI" id="CHEBI:15378"/>
        <dbReference type="ChEBI" id="CHEBI:29033"/>
        <dbReference type="ChEBI" id="CHEBI:68438"/>
        <dbReference type="ChEBI" id="CHEBI:131725"/>
        <dbReference type="EC" id="4.99.1.9"/>
    </reaction>
    <physiologicalReaction direction="right-to-left" evidence="9">
        <dbReference type="Rhea" id="RHEA:49574"/>
    </physiologicalReaction>
</comment>
<dbReference type="EC" id="4.99.1.9" evidence="10"/>
<evidence type="ECO:0000256" key="9">
    <source>
        <dbReference type="ARBA" id="ARBA00024536"/>
    </source>
</evidence>
<dbReference type="SUPFAM" id="SSF53800">
    <property type="entry name" value="Chelatase"/>
    <property type="match status" value="1"/>
</dbReference>
<evidence type="ECO:0000256" key="5">
    <source>
        <dbReference type="ARBA" id="ARBA00023004"/>
    </source>
</evidence>
<dbReference type="STRING" id="1423738.FC84_GL000194"/>
<dbReference type="PANTHER" id="PTHR11108:SF1">
    <property type="entry name" value="FERROCHELATASE, MITOCHONDRIAL"/>
    <property type="match status" value="1"/>
</dbReference>
<keyword evidence="5 10" id="KW-0408">Iron</keyword>
<evidence type="ECO:0000256" key="8">
    <source>
        <dbReference type="ARBA" id="ARBA00023244"/>
    </source>
</evidence>
<accession>A0A0R2BTK9</accession>
<evidence type="ECO:0000256" key="6">
    <source>
        <dbReference type="ARBA" id="ARBA00023133"/>
    </source>
</evidence>
<keyword evidence="3 10" id="KW-0963">Cytoplasm</keyword>
<feature type="binding site" evidence="10">
    <location>
        <position position="270"/>
    </location>
    <ligand>
        <name>Fe(2+)</name>
        <dbReference type="ChEBI" id="CHEBI:29033"/>
    </ligand>
</feature>
<comment type="caution">
    <text evidence="12">The sequence shown here is derived from an EMBL/GenBank/DDBJ whole genome shotgun (WGS) entry which is preliminary data.</text>
</comment>
<dbReference type="PROSITE" id="PS00534">
    <property type="entry name" value="FERROCHELATASE"/>
    <property type="match status" value="1"/>
</dbReference>
<proteinExistence type="inferred from homology"/>
<feature type="binding site" evidence="10">
    <location>
        <position position="191"/>
    </location>
    <ligand>
        <name>Fe(2+)</name>
        <dbReference type="ChEBI" id="CHEBI:29033"/>
    </ligand>
</feature>
<organism evidence="12 13">
    <name type="scientific">Lapidilactobacillus dextrinicus DSM 20335</name>
    <dbReference type="NCBI Taxonomy" id="1423738"/>
    <lineage>
        <taxon>Bacteria</taxon>
        <taxon>Bacillati</taxon>
        <taxon>Bacillota</taxon>
        <taxon>Bacilli</taxon>
        <taxon>Lactobacillales</taxon>
        <taxon>Lactobacillaceae</taxon>
        <taxon>Lapidilactobacillus</taxon>
    </lineage>
</organism>
<reference evidence="12 13" key="1">
    <citation type="journal article" date="2015" name="Genome Announc.">
        <title>Expanding the biotechnology potential of lactobacilli through comparative genomics of 213 strains and associated genera.</title>
        <authorList>
            <person name="Sun Z."/>
            <person name="Harris H.M."/>
            <person name="McCann A."/>
            <person name="Guo C."/>
            <person name="Argimon S."/>
            <person name="Zhang W."/>
            <person name="Yang X."/>
            <person name="Jeffery I.B."/>
            <person name="Cooney J.C."/>
            <person name="Kagawa T.F."/>
            <person name="Liu W."/>
            <person name="Song Y."/>
            <person name="Salvetti E."/>
            <person name="Wrobel A."/>
            <person name="Rasinkangas P."/>
            <person name="Parkhill J."/>
            <person name="Rea M.C."/>
            <person name="O'Sullivan O."/>
            <person name="Ritari J."/>
            <person name="Douillard F.P."/>
            <person name="Paul Ross R."/>
            <person name="Yang R."/>
            <person name="Briner A.E."/>
            <person name="Felis G.E."/>
            <person name="de Vos W.M."/>
            <person name="Barrangou R."/>
            <person name="Klaenhammer T.R."/>
            <person name="Caufield P.W."/>
            <person name="Cui Y."/>
            <person name="Zhang H."/>
            <person name="O'Toole P.W."/>
        </authorList>
    </citation>
    <scope>NUCLEOTIDE SEQUENCE [LARGE SCALE GENOMIC DNA]</scope>
    <source>
        <strain evidence="12 13">DSM 20335</strain>
    </source>
</reference>
<dbReference type="Pfam" id="PF00762">
    <property type="entry name" value="Ferrochelatase"/>
    <property type="match status" value="1"/>
</dbReference>
<dbReference type="InterPro" id="IPR033659">
    <property type="entry name" value="Ferrochelatase_N"/>
</dbReference>
<name>A0A0R2BTK9_9LACO</name>
<keyword evidence="6 10" id="KW-0350">Heme biosynthesis</keyword>
<dbReference type="InterPro" id="IPR019772">
    <property type="entry name" value="Ferrochelatase_AS"/>
</dbReference>
<dbReference type="EMBL" id="AYYK01000008">
    <property type="protein sequence ID" value="KRM79036.1"/>
    <property type="molecule type" value="Genomic_DNA"/>
</dbReference>
<evidence type="ECO:0000256" key="7">
    <source>
        <dbReference type="ARBA" id="ARBA00023239"/>
    </source>
</evidence>
<dbReference type="PATRIC" id="fig|1423738.3.peg.195"/>
<evidence type="ECO:0000256" key="2">
    <source>
        <dbReference type="ARBA" id="ARBA00007718"/>
    </source>
</evidence>
<comment type="pathway">
    <text evidence="1 10 11">Porphyrin-containing compound metabolism; protoheme biosynthesis.</text>
</comment>
<dbReference type="OrthoDB" id="9809741at2"/>
<dbReference type="GO" id="GO:0004325">
    <property type="term" value="F:ferrochelatase activity"/>
    <property type="evidence" value="ECO:0007669"/>
    <property type="project" value="UniProtKB-UniRule"/>
</dbReference>
<evidence type="ECO:0000313" key="12">
    <source>
        <dbReference type="EMBL" id="KRM79036.1"/>
    </source>
</evidence>
<dbReference type="RefSeq" id="WP_057756592.1">
    <property type="nucleotide sequence ID" value="NZ_AYYK01000008.1"/>
</dbReference>
<evidence type="ECO:0000313" key="13">
    <source>
        <dbReference type="Proteomes" id="UP000051813"/>
    </source>
</evidence>
<evidence type="ECO:0000256" key="10">
    <source>
        <dbReference type="HAMAP-Rule" id="MF_00323"/>
    </source>
</evidence>
<dbReference type="HAMAP" id="MF_00323">
    <property type="entry name" value="Ferrochelatase"/>
    <property type="match status" value="1"/>
</dbReference>
<dbReference type="CDD" id="cd00419">
    <property type="entry name" value="Ferrochelatase_C"/>
    <property type="match status" value="1"/>
</dbReference>
<evidence type="ECO:0000256" key="1">
    <source>
        <dbReference type="ARBA" id="ARBA00004744"/>
    </source>
</evidence>
<dbReference type="PANTHER" id="PTHR11108">
    <property type="entry name" value="FERROCHELATASE"/>
    <property type="match status" value="1"/>
</dbReference>
<evidence type="ECO:0000256" key="3">
    <source>
        <dbReference type="ARBA" id="ARBA00022490"/>
    </source>
</evidence>
<dbReference type="GO" id="GO:0006783">
    <property type="term" value="P:heme biosynthetic process"/>
    <property type="evidence" value="ECO:0007669"/>
    <property type="project" value="UniProtKB-UniRule"/>
</dbReference>
<dbReference type="FunFam" id="3.40.50.1400:FF:000002">
    <property type="entry name" value="Ferrochelatase"/>
    <property type="match status" value="1"/>
</dbReference>
<keyword evidence="4 10" id="KW-0479">Metal-binding</keyword>
<dbReference type="NCBIfam" id="TIGR00109">
    <property type="entry name" value="hemH"/>
    <property type="match status" value="1"/>
</dbReference>
<comment type="function">
    <text evidence="10 11">Involved in coproporphyrin-dependent heme b biosynthesis. Catalyzes the insertion of ferrous iron into coproporphyrin III to form Fe-coproporphyrin III.</text>
</comment>
<dbReference type="GO" id="GO:0005737">
    <property type="term" value="C:cytoplasm"/>
    <property type="evidence" value="ECO:0007669"/>
    <property type="project" value="UniProtKB-SubCell"/>
</dbReference>
<comment type="similarity">
    <text evidence="2 10 11">Belongs to the ferrochelatase family.</text>
</comment>
<comment type="caution">
    <text evidence="10">Lacks conserved residue(s) required for the propagation of feature annotation.</text>
</comment>
<comment type="subcellular location">
    <subcellularLocation>
        <location evidence="10 11">Cytoplasm</location>
    </subcellularLocation>
</comment>